<name>A0A4Q2KQK9_9SPHN</name>
<evidence type="ECO:0000313" key="4">
    <source>
        <dbReference type="EMBL" id="RXZ65863.1"/>
    </source>
</evidence>
<evidence type="ECO:0000256" key="1">
    <source>
        <dbReference type="ARBA" id="ARBA00022801"/>
    </source>
</evidence>
<dbReference type="SUPFAM" id="SSF82171">
    <property type="entry name" value="DPP6 N-terminal domain-like"/>
    <property type="match status" value="1"/>
</dbReference>
<protein>
    <submittedName>
        <fullName evidence="4">S9 family peptidase</fullName>
    </submittedName>
</protein>
<keyword evidence="1" id="KW-0378">Hydrolase</keyword>
<feature type="region of interest" description="Disordered" evidence="2">
    <location>
        <begin position="722"/>
        <end position="750"/>
    </location>
</feature>
<dbReference type="GO" id="GO:0006508">
    <property type="term" value="P:proteolysis"/>
    <property type="evidence" value="ECO:0007669"/>
    <property type="project" value="InterPro"/>
</dbReference>
<dbReference type="EMBL" id="SDPV01000001">
    <property type="protein sequence ID" value="RXZ65863.1"/>
    <property type="molecule type" value="Genomic_DNA"/>
</dbReference>
<accession>A0A4Q2KQK9</accession>
<dbReference type="InterPro" id="IPR029058">
    <property type="entry name" value="AB_hydrolase_fold"/>
</dbReference>
<evidence type="ECO:0000313" key="5">
    <source>
        <dbReference type="Proteomes" id="UP000293623"/>
    </source>
</evidence>
<dbReference type="GO" id="GO:0004252">
    <property type="term" value="F:serine-type endopeptidase activity"/>
    <property type="evidence" value="ECO:0007669"/>
    <property type="project" value="TreeGrafter"/>
</dbReference>
<proteinExistence type="predicted"/>
<dbReference type="Gene3D" id="3.40.50.1820">
    <property type="entry name" value="alpha/beta hydrolase"/>
    <property type="match status" value="1"/>
</dbReference>
<dbReference type="PANTHER" id="PTHR42776:SF27">
    <property type="entry name" value="DIPEPTIDYL PEPTIDASE FAMILY MEMBER 6"/>
    <property type="match status" value="1"/>
</dbReference>
<dbReference type="PANTHER" id="PTHR42776">
    <property type="entry name" value="SERINE PEPTIDASE S9 FAMILY MEMBER"/>
    <property type="match status" value="1"/>
</dbReference>
<evidence type="ECO:0000259" key="3">
    <source>
        <dbReference type="Pfam" id="PF00326"/>
    </source>
</evidence>
<dbReference type="Proteomes" id="UP000293623">
    <property type="component" value="Unassembled WGS sequence"/>
</dbReference>
<keyword evidence="5" id="KW-1185">Reference proteome</keyword>
<dbReference type="AlphaFoldDB" id="A0A4Q2KQK9"/>
<feature type="domain" description="Peptidase S9 prolyl oligopeptidase catalytic" evidence="3">
    <location>
        <begin position="508"/>
        <end position="717"/>
    </location>
</feature>
<evidence type="ECO:0000256" key="2">
    <source>
        <dbReference type="SAM" id="MobiDB-lite"/>
    </source>
</evidence>
<reference evidence="4 5" key="1">
    <citation type="submission" date="2019-01" db="EMBL/GenBank/DDBJ databases">
        <title>Altererythrobacter rhizovicinus sp. nov., isolated from the rhizosphere soil of Haloxylon ammodendron.</title>
        <authorList>
            <person name="Li H.-P."/>
            <person name="Gou J.-Y."/>
            <person name="Yao D."/>
            <person name="Han Q.-Q."/>
            <person name="Shao K.-Z."/>
            <person name="Zhao Q."/>
            <person name="Zhang J.-L."/>
        </authorList>
    </citation>
    <scope>NUCLEOTIDE SEQUENCE [LARGE SCALE GENOMIC DNA]</scope>
    <source>
        <strain evidence="4 5">AY-3R</strain>
    </source>
</reference>
<gene>
    <name evidence="4" type="ORF">ETX26_03815</name>
</gene>
<dbReference type="InterPro" id="IPR001375">
    <property type="entry name" value="Peptidase_S9_cat"/>
</dbReference>
<organism evidence="4 5">
    <name type="scientific">Pelagerythrobacter rhizovicinus</name>
    <dbReference type="NCBI Taxonomy" id="2268576"/>
    <lineage>
        <taxon>Bacteria</taxon>
        <taxon>Pseudomonadati</taxon>
        <taxon>Pseudomonadota</taxon>
        <taxon>Alphaproteobacteria</taxon>
        <taxon>Sphingomonadales</taxon>
        <taxon>Erythrobacteraceae</taxon>
        <taxon>Pelagerythrobacter</taxon>
    </lineage>
</organism>
<comment type="caution">
    <text evidence="4">The sequence shown here is derived from an EMBL/GenBank/DDBJ whole genome shotgun (WGS) entry which is preliminary data.</text>
</comment>
<sequence>MLAISCAFDENCPFDAADRYSFGASTSGEQPKMPVAATGESSGFWGTQSMKIKHLAIRSASAAALVSCTLAAGLPAPAVAQTTPGEVISTKVPLEQLAALPAMSNLRLSPDGTKIAAQLGSGNDFVYAIIDLQDGGKATPIASAGTFKETGQRSVFGYEWFDDRYLLMTLASRENVYGTRADIYRLVAFDTTSGKLHDVGWDDAMADASNVLYRDKENKRILLARQANRRGDTERMFLYQVDWVDVATGKVLSTEQRKNPIVNGWVADSDGVVRMGVAYDRNSGEQRYLYRSRENENFRTVARVTDEHFTGSGIQPLVFLDEPDMAIVRSNHEGYDAIYKANLSNMEIVEKLFSIDGYDVSGVIPNAEDNGILGYTYATDRQYREYTDPRFAQIQEFLREEFGKGNAQIVSTNDAETRMIVALSRPAQLPSYYLYDVESGSFNLISYTHSELKDGVLNPVEMVRYTASDGLEMEAVVTKPRLRSQQKDLPVVVLTHGGPYGVRDYASYDQWAQAIAEQGYVVVQPNYRGSGGYGAEFVKAGRSDGFGTRMQDDLNDVVDYLDAQGLVDKDRACMMGWSYGGYASARAAQRDPQRWDCTIAGAGVYDLPRMKQYDLTYLGEFGANYLAEGASALADVSPARNAGGTWSPILIVHGVRDPRVPIEQARILRGALQGAGKQEGVDFAYLEQPKNGHYGAFFTKEERLEWLGGASAWLAKHNPSYIPSDPDYEDRPPLDPAAKKMGERLGIEDL</sequence>
<dbReference type="Pfam" id="PF00326">
    <property type="entry name" value="Peptidase_S9"/>
    <property type="match status" value="1"/>
</dbReference>
<dbReference type="SUPFAM" id="SSF53474">
    <property type="entry name" value="alpha/beta-Hydrolases"/>
    <property type="match status" value="1"/>
</dbReference>
<feature type="compositionally biased region" description="Basic and acidic residues" evidence="2">
    <location>
        <begin position="729"/>
        <end position="750"/>
    </location>
</feature>